<protein>
    <submittedName>
        <fullName evidence="1">Uncharacterized protein</fullName>
    </submittedName>
</protein>
<reference evidence="2" key="1">
    <citation type="submission" date="2018-09" db="EMBL/GenBank/DDBJ databases">
        <title>Chryseolinea sp. KIS68-18 isolated from soil.</title>
        <authorList>
            <person name="Weon H.-Y."/>
            <person name="Kwon S.-W."/>
            <person name="Lee S.A."/>
        </authorList>
    </citation>
    <scope>NUCLEOTIDE SEQUENCE [LARGE SCALE GENOMIC DNA]</scope>
    <source>
        <strain evidence="2">KIS68-18</strain>
    </source>
</reference>
<evidence type="ECO:0000313" key="1">
    <source>
        <dbReference type="EMBL" id="AYB30830.1"/>
    </source>
</evidence>
<dbReference type="Pfam" id="PF20050">
    <property type="entry name" value="DUF6452"/>
    <property type="match status" value="1"/>
</dbReference>
<evidence type="ECO:0000313" key="2">
    <source>
        <dbReference type="Proteomes" id="UP000266183"/>
    </source>
</evidence>
<dbReference type="EMBL" id="CP032382">
    <property type="protein sequence ID" value="AYB30830.1"/>
    <property type="molecule type" value="Genomic_DNA"/>
</dbReference>
<dbReference type="OrthoDB" id="978142at2"/>
<dbReference type="KEGG" id="chk:D4L85_09685"/>
<gene>
    <name evidence="1" type="ORF">D4L85_09685</name>
</gene>
<name>A0A385SN11_9BACT</name>
<proteinExistence type="predicted"/>
<dbReference type="PROSITE" id="PS51257">
    <property type="entry name" value="PROKAR_LIPOPROTEIN"/>
    <property type="match status" value="1"/>
</dbReference>
<accession>A0A385SN11</accession>
<dbReference type="AlphaFoldDB" id="A0A385SN11"/>
<dbReference type="RefSeq" id="WP_119754127.1">
    <property type="nucleotide sequence ID" value="NZ_CP032382.1"/>
</dbReference>
<dbReference type="Proteomes" id="UP000266183">
    <property type="component" value="Chromosome"/>
</dbReference>
<dbReference type="InterPro" id="IPR045607">
    <property type="entry name" value="DUF6452"/>
</dbReference>
<organism evidence="1 2">
    <name type="scientific">Chryseolinea soli</name>
    <dbReference type="NCBI Taxonomy" id="2321403"/>
    <lineage>
        <taxon>Bacteria</taxon>
        <taxon>Pseudomonadati</taxon>
        <taxon>Bacteroidota</taxon>
        <taxon>Cytophagia</taxon>
        <taxon>Cytophagales</taxon>
        <taxon>Fulvivirgaceae</taxon>
        <taxon>Chryseolinea</taxon>
    </lineage>
</organism>
<sequence length="278" mass="30936">MKKAIWFTFLAAIAISCLDNPDCFRLTNSEFGINFRVMGFGADEKTLDHAEISGTNITVVSTIASSIGLPLDPLSDTLQYVFHWTDGRKDSFLLGYNAKIQFVSADCGERHVFDGLDVRANTFDSLSIYSTKPTNPSSVNIQIFRCAHPDFFGVSFKHRLTSTTTEDSLVAIQSITSDFDAVITLPNDTLSSVYLPLNKKTDHVQYVFDFGSVGTRVLDITYTRQRRLWAVDACDTTTLFTALKVAKTTTLVGDTLHYKFLNKNTIDPAILNLETILN</sequence>
<keyword evidence="2" id="KW-1185">Reference proteome</keyword>